<dbReference type="AlphaFoldDB" id="A0A926I7J6"/>
<protein>
    <submittedName>
        <fullName evidence="1">Uncharacterized protein</fullName>
    </submittedName>
</protein>
<dbReference type="RefSeq" id="WP_177270645.1">
    <property type="nucleotide sequence ID" value="NZ_JACRTA010000001.1"/>
</dbReference>
<keyword evidence="2" id="KW-1185">Reference proteome</keyword>
<accession>A0A926I7J6</accession>
<dbReference type="EMBL" id="JACRTA010000001">
    <property type="protein sequence ID" value="MBC8567181.1"/>
    <property type="molecule type" value="Genomic_DNA"/>
</dbReference>
<evidence type="ECO:0000313" key="1">
    <source>
        <dbReference type="EMBL" id="MBC8567181.1"/>
    </source>
</evidence>
<proteinExistence type="predicted"/>
<sequence length="192" mass="22538">MRVKQFVMAYEVEHDKIKKLLYDEFESLRPVLRINIEIRKENLGSEAEDEMVRIEFNTPVVARGKRGWLNLRTWDSTGMSISYQNVDRYKREKNDGNDTVEKKDTIKFTAPFLAIEYTGVGIVGGCPAEDDNDGCFFWEEDSKKYIFAASEVIDGFKEYCDCEFQWTDPFMEEMKIPCRKILGAYKVEFERL</sequence>
<organism evidence="1 2">
    <name type="scientific">Lentihominibacter hominis</name>
    <dbReference type="NCBI Taxonomy" id="2763645"/>
    <lineage>
        <taxon>Bacteria</taxon>
        <taxon>Bacillati</taxon>
        <taxon>Bacillota</taxon>
        <taxon>Clostridia</taxon>
        <taxon>Peptostreptococcales</taxon>
        <taxon>Anaerovoracaceae</taxon>
        <taxon>Lentihominibacter</taxon>
    </lineage>
</organism>
<evidence type="ECO:0000313" key="2">
    <source>
        <dbReference type="Proteomes" id="UP000610862"/>
    </source>
</evidence>
<comment type="caution">
    <text evidence="1">The sequence shown here is derived from an EMBL/GenBank/DDBJ whole genome shotgun (WGS) entry which is preliminary data.</text>
</comment>
<reference evidence="1" key="1">
    <citation type="submission" date="2020-08" db="EMBL/GenBank/DDBJ databases">
        <title>Genome public.</title>
        <authorList>
            <person name="Liu C."/>
            <person name="Sun Q."/>
        </authorList>
    </citation>
    <scope>NUCLEOTIDE SEQUENCE</scope>
    <source>
        <strain evidence="1">NSJ-24</strain>
    </source>
</reference>
<name>A0A926I7J6_9FIRM</name>
<gene>
    <name evidence="1" type="ORF">H8692_00195</name>
</gene>
<dbReference type="Proteomes" id="UP000610862">
    <property type="component" value="Unassembled WGS sequence"/>
</dbReference>